<feature type="domain" description="ZP" evidence="4">
    <location>
        <begin position="288"/>
        <end position="534"/>
    </location>
</feature>
<evidence type="ECO:0000259" key="4">
    <source>
        <dbReference type="PROSITE" id="PS51034"/>
    </source>
</evidence>
<dbReference type="PROSITE" id="PS50948">
    <property type="entry name" value="PAN"/>
    <property type="match status" value="3"/>
</dbReference>
<dbReference type="OrthoDB" id="6430118at2759"/>
<dbReference type="SUPFAM" id="SSF57414">
    <property type="entry name" value="Hairpin loop containing domain-like"/>
    <property type="match status" value="2"/>
</dbReference>
<evidence type="ECO:0000259" key="3">
    <source>
        <dbReference type="PROSITE" id="PS50948"/>
    </source>
</evidence>
<keyword evidence="1" id="KW-0812">Transmembrane</keyword>
<protein>
    <submittedName>
        <fullName evidence="5">Putative LOC100908673 [Metaseiulus occidentalis]</fullName>
    </submittedName>
</protein>
<dbReference type="GO" id="GO:0009653">
    <property type="term" value="P:anatomical structure morphogenesis"/>
    <property type="evidence" value="ECO:0007669"/>
    <property type="project" value="TreeGrafter"/>
</dbReference>
<sequence>MNKPGIIIILLTTFIGWLKGQDCVGILTFDKLTNTILDGVPKTLLFENEKEPITAKCNNICRSSANCSGFNLNYDTNSCYSFESKGNKESLTSVNDRFSYFEKTCLQGIGCEKAWLFERFPGFELIGLEDVTLDATLTLKDCQKECLEATDLPCRSAMFNYERKTCQLSRETRRSQPSAYRASVMDVEYLENQCAPKFNVESGCNYQESKDMDLKYADLTFKSNSRENCQKRCDNMTVFNCRSFTFQPTTLECSLSGDDTFSAREGNLVNQVGKNYYQKAPCLDVRLNCTSDAMEVTLNKRRGFFGKIFALFDSKNCFVDGSGDRNTSLTIPYAGENCKLRKSNDEAFYTTIVIQEHPIIQKKGDQAITIYCFFKSGDKVVTDNYEVLSESFNTEFPDTFSDISSSILNSTAPVPSVELRIVDSLGQDVTGTKLGEPLFLRIELQGTSLLDIFARNLRARSGIDDEEILLIDDVGCPIDSVFSGLTKENGTGHLLGRFEAFKFSDTSIVNFQVNVQFCDEKCNPVDCINGGQSFGRRRKKRSEDYGSFHSFDGIRRSNRSNKRLVFDEILKQEVIIEEEPLKKQIFVDTGIAVASFKHPRIDVGTPGVFVQGDYSEKDVVCTTWTVVIGVSSSIIFLQFCILLVCLLCVYASRRSKYIDRAESMTDSRSIEGSTSFRNNSRKPLYFRSPIPENSEKALQVLRTSLRD</sequence>
<accession>A0A0K2T1X1</accession>
<dbReference type="PANTHER" id="PTHR47327:SF1">
    <property type="entry name" value="RE15579P"/>
    <property type="match status" value="1"/>
</dbReference>
<keyword evidence="2" id="KW-0732">Signal</keyword>
<dbReference type="SMART" id="SM00473">
    <property type="entry name" value="PAN_AP"/>
    <property type="match status" value="3"/>
</dbReference>
<feature type="signal peptide" evidence="2">
    <location>
        <begin position="1"/>
        <end position="20"/>
    </location>
</feature>
<feature type="domain" description="Apple" evidence="3">
    <location>
        <begin position="111"/>
        <end position="194"/>
    </location>
</feature>
<feature type="domain" description="Apple" evidence="3">
    <location>
        <begin position="23"/>
        <end position="105"/>
    </location>
</feature>
<dbReference type="CDD" id="cd01099">
    <property type="entry name" value="PAN_AP_HGF"/>
    <property type="match status" value="2"/>
</dbReference>
<feature type="domain" description="Apple" evidence="3">
    <location>
        <begin position="204"/>
        <end position="282"/>
    </location>
</feature>
<dbReference type="InterPro" id="IPR056953">
    <property type="entry name" value="CUT_N"/>
</dbReference>
<dbReference type="Pfam" id="PF25057">
    <property type="entry name" value="CUT_N"/>
    <property type="match status" value="1"/>
</dbReference>
<reference evidence="5" key="1">
    <citation type="submission" date="2014-05" db="EMBL/GenBank/DDBJ databases">
        <authorList>
            <person name="Chronopoulou M."/>
        </authorList>
    </citation>
    <scope>NUCLEOTIDE SEQUENCE</scope>
    <source>
        <tissue evidence="5">Whole organism</tissue>
    </source>
</reference>
<evidence type="ECO:0000256" key="2">
    <source>
        <dbReference type="SAM" id="SignalP"/>
    </source>
</evidence>
<evidence type="ECO:0000313" key="5">
    <source>
        <dbReference type="EMBL" id="CDW20008.1"/>
    </source>
</evidence>
<organism evidence="5">
    <name type="scientific">Lepeophtheirus salmonis</name>
    <name type="common">Salmon louse</name>
    <name type="synonym">Caligus salmonis</name>
    <dbReference type="NCBI Taxonomy" id="72036"/>
    <lineage>
        <taxon>Eukaryota</taxon>
        <taxon>Metazoa</taxon>
        <taxon>Ecdysozoa</taxon>
        <taxon>Arthropoda</taxon>
        <taxon>Crustacea</taxon>
        <taxon>Multicrustacea</taxon>
        <taxon>Hexanauplia</taxon>
        <taxon>Copepoda</taxon>
        <taxon>Siphonostomatoida</taxon>
        <taxon>Caligidae</taxon>
        <taxon>Lepeophtheirus</taxon>
    </lineage>
</organism>
<dbReference type="PANTHER" id="PTHR47327">
    <property type="entry name" value="FI18240P1-RELATED"/>
    <property type="match status" value="1"/>
</dbReference>
<proteinExistence type="predicted"/>
<dbReference type="InterPro" id="IPR052774">
    <property type="entry name" value="Celegans_DevNeuronal_Protein"/>
</dbReference>
<keyword evidence="1" id="KW-0472">Membrane</keyword>
<dbReference type="Pfam" id="PF00024">
    <property type="entry name" value="PAN_1"/>
    <property type="match status" value="3"/>
</dbReference>
<dbReference type="InterPro" id="IPR003609">
    <property type="entry name" value="Pan_app"/>
</dbReference>
<dbReference type="EMBL" id="HACA01002647">
    <property type="protein sequence ID" value="CDW20008.1"/>
    <property type="molecule type" value="Transcribed_RNA"/>
</dbReference>
<dbReference type="PROSITE" id="PS51034">
    <property type="entry name" value="ZP_2"/>
    <property type="match status" value="1"/>
</dbReference>
<dbReference type="AlphaFoldDB" id="A0A0K2T1X1"/>
<dbReference type="SMART" id="SM00241">
    <property type="entry name" value="ZP"/>
    <property type="match status" value="1"/>
</dbReference>
<dbReference type="InterPro" id="IPR001507">
    <property type="entry name" value="ZP_dom"/>
</dbReference>
<feature type="transmembrane region" description="Helical" evidence="1">
    <location>
        <begin position="624"/>
        <end position="650"/>
    </location>
</feature>
<evidence type="ECO:0000256" key="1">
    <source>
        <dbReference type="SAM" id="Phobius"/>
    </source>
</evidence>
<name>A0A0K2T1X1_LEPSM</name>
<dbReference type="Gene3D" id="3.50.4.10">
    <property type="entry name" value="Hepatocyte Growth Factor"/>
    <property type="match status" value="2"/>
</dbReference>
<keyword evidence="1" id="KW-1133">Transmembrane helix</keyword>
<feature type="chain" id="PRO_5005487319" evidence="2">
    <location>
        <begin position="21"/>
        <end position="707"/>
    </location>
</feature>